<dbReference type="OrthoDB" id="4822551at2"/>
<keyword evidence="1" id="KW-0812">Transmembrane</keyword>
<dbReference type="Proteomes" id="UP000002754">
    <property type="component" value="Unassembled WGS sequence"/>
</dbReference>
<feature type="transmembrane region" description="Helical" evidence="1">
    <location>
        <begin position="122"/>
        <end position="142"/>
    </location>
</feature>
<reference evidence="3 5" key="1">
    <citation type="journal article" date="2014" name="Genome Announc.">
        <title>Draft Genome Sequence of Bacillus alcalophilus AV1934, a Classic Alkaliphile Isolated from Human Feces in 1934.</title>
        <authorList>
            <person name="Attie O."/>
            <person name="Jayaprakash A."/>
            <person name="Shah H."/>
            <person name="Paulsen I.T."/>
            <person name="Morino M."/>
            <person name="Takahashi Y."/>
            <person name="Narumi I."/>
            <person name="Sachidanandam R."/>
            <person name="Satoh K."/>
            <person name="Ito M."/>
            <person name="Krulwich T.A."/>
        </authorList>
    </citation>
    <scope>NUCLEOTIDE SEQUENCE [LARGE SCALE GENOMIC DNA]</scope>
    <source>
        <strain evidence="3 5">AV1934</strain>
    </source>
</reference>
<feature type="transmembrane region" description="Helical" evidence="1">
    <location>
        <begin position="66"/>
        <end position="85"/>
    </location>
</feature>
<evidence type="ECO:0000313" key="5">
    <source>
        <dbReference type="Proteomes" id="UP000002754"/>
    </source>
</evidence>
<sequence>MRSISGMRLLFYIYIIALIYLTLFAWNYGASLGEAGPGGRNYNLIPFRSIYRISVFSHSVIDPFKILIGNIILFIPFGYLLPYLLKSKKGFILITLYGFLTSMTIELLQFTFLYRVADVDDLILNTLGACIGFGMYQCHRWMKRRIIFLKVKKH</sequence>
<dbReference type="EMBL" id="JALP01000065">
    <property type="protein sequence ID" value="THG91524.1"/>
    <property type="molecule type" value="Genomic_DNA"/>
</dbReference>
<protein>
    <submittedName>
        <fullName evidence="3">VanZ family protein</fullName>
    </submittedName>
</protein>
<evidence type="ECO:0000313" key="3">
    <source>
        <dbReference type="EMBL" id="KGA97269.1"/>
    </source>
</evidence>
<dbReference type="PANTHER" id="PTHR36834">
    <property type="entry name" value="MEMBRANE PROTEIN-RELATED"/>
    <property type="match status" value="1"/>
</dbReference>
<keyword evidence="1" id="KW-0472">Membrane</keyword>
<dbReference type="STRING" id="1218173.BALCAV_0211225"/>
<feature type="domain" description="VanZ-like" evidence="2">
    <location>
        <begin position="11"/>
        <end position="137"/>
    </location>
</feature>
<dbReference type="Pfam" id="PF04892">
    <property type="entry name" value="VanZ"/>
    <property type="match status" value="1"/>
</dbReference>
<comment type="caution">
    <text evidence="3">The sequence shown here is derived from an EMBL/GenBank/DDBJ whole genome shotgun (WGS) entry which is preliminary data.</text>
</comment>
<keyword evidence="1" id="KW-1133">Transmembrane helix</keyword>
<dbReference type="RefSeq" id="WP_004427353.1">
    <property type="nucleotide sequence ID" value="NZ_ALPT02000033.1"/>
</dbReference>
<feature type="transmembrane region" description="Helical" evidence="1">
    <location>
        <begin position="92"/>
        <end position="116"/>
    </location>
</feature>
<evidence type="ECO:0000259" key="2">
    <source>
        <dbReference type="Pfam" id="PF04892"/>
    </source>
</evidence>
<accession>A0A094WHL6</accession>
<dbReference type="InterPro" id="IPR006976">
    <property type="entry name" value="VanZ-like"/>
</dbReference>
<organism evidence="3 5">
    <name type="scientific">Alkalihalobacillus alcalophilus ATCC 27647 = CGMCC 1.3604</name>
    <dbReference type="NCBI Taxonomy" id="1218173"/>
    <lineage>
        <taxon>Bacteria</taxon>
        <taxon>Bacillati</taxon>
        <taxon>Bacillota</taxon>
        <taxon>Bacilli</taxon>
        <taxon>Bacillales</taxon>
        <taxon>Bacillaceae</taxon>
        <taxon>Alkalihalobacillus</taxon>
    </lineage>
</organism>
<dbReference type="Proteomes" id="UP000297014">
    <property type="component" value="Unassembled WGS sequence"/>
</dbReference>
<feature type="transmembrane region" description="Helical" evidence="1">
    <location>
        <begin position="9"/>
        <end position="28"/>
    </location>
</feature>
<dbReference type="eggNOG" id="COG4767">
    <property type="taxonomic scope" value="Bacteria"/>
</dbReference>
<dbReference type="AlphaFoldDB" id="A0A094WHL6"/>
<dbReference type="PANTHER" id="PTHR36834:SF2">
    <property type="entry name" value="MEMBRANE PROTEIN"/>
    <property type="match status" value="1"/>
</dbReference>
<reference evidence="4 6" key="2">
    <citation type="submission" date="2014-01" db="EMBL/GenBank/DDBJ databases">
        <title>Draft genome sequencing of Bacillus alcalophilus CGMCC 1.3604.</title>
        <authorList>
            <person name="Yang J."/>
            <person name="Diao L."/>
            <person name="Yang S."/>
        </authorList>
    </citation>
    <scope>NUCLEOTIDE SEQUENCE [LARGE SCALE GENOMIC DNA]</scope>
    <source>
        <strain evidence="4 6">CGMCC 1.3604</strain>
    </source>
</reference>
<dbReference type="EMBL" id="ALPT02000033">
    <property type="protein sequence ID" value="KGA97269.1"/>
    <property type="molecule type" value="Genomic_DNA"/>
</dbReference>
<evidence type="ECO:0000256" key="1">
    <source>
        <dbReference type="SAM" id="Phobius"/>
    </source>
</evidence>
<proteinExistence type="predicted"/>
<gene>
    <name evidence="4" type="ORF">AJ85_04470</name>
    <name evidence="3" type="ORF">BALCAV_0211225</name>
</gene>
<name>A0A094WHL6_ALKAL</name>
<dbReference type="InterPro" id="IPR053150">
    <property type="entry name" value="Teicoplanin_resist-assoc"/>
</dbReference>
<evidence type="ECO:0000313" key="6">
    <source>
        <dbReference type="Proteomes" id="UP000297014"/>
    </source>
</evidence>
<keyword evidence="5" id="KW-1185">Reference proteome</keyword>
<evidence type="ECO:0000313" key="4">
    <source>
        <dbReference type="EMBL" id="THG91524.1"/>
    </source>
</evidence>